<dbReference type="InterPro" id="IPR014721">
    <property type="entry name" value="Ribsml_uS5_D2-typ_fold_subgr"/>
</dbReference>
<feature type="compositionally biased region" description="Basic residues" evidence="7">
    <location>
        <begin position="131"/>
        <end position="150"/>
    </location>
</feature>
<evidence type="ECO:0000313" key="8">
    <source>
        <dbReference type="EMBL" id="QBX97667.1"/>
    </source>
</evidence>
<gene>
    <name evidence="5 8" type="primary">rps9</name>
</gene>
<dbReference type="GeneID" id="40350744"/>
<sequence>MDAQNMEHANNQDMLFIGKGRRKRAIARISLLPKPLESSDSTYSCQINGQSLQSYFHNDPFSLLTVEGPFKVLTDQDHPFLDIEVKVRGGGLSSQAEAIRLGISKALVAMQPPLRHLLREQGFLTTDARRKERKKYGLKKARKASQFSKR</sequence>
<dbReference type="GO" id="GO:0009507">
    <property type="term" value="C:chloroplast"/>
    <property type="evidence" value="ECO:0007669"/>
    <property type="project" value="UniProtKB-SubCell"/>
</dbReference>
<keyword evidence="2 5" id="KW-0689">Ribosomal protein</keyword>
<dbReference type="InterPro" id="IPR020574">
    <property type="entry name" value="Ribosomal_uS9_CS"/>
</dbReference>
<name>A0A4D6C2L1_9CHLO</name>
<comment type="subcellular location">
    <subcellularLocation>
        <location evidence="5">Plastid</location>
        <location evidence="5">Chloroplast</location>
    </subcellularLocation>
</comment>
<geneLocation type="chloroplast" evidence="8"/>
<evidence type="ECO:0000256" key="1">
    <source>
        <dbReference type="ARBA" id="ARBA00005251"/>
    </source>
</evidence>
<evidence type="ECO:0000256" key="5">
    <source>
        <dbReference type="HAMAP-Rule" id="MF_00532"/>
    </source>
</evidence>
<evidence type="ECO:0000256" key="3">
    <source>
        <dbReference type="ARBA" id="ARBA00023274"/>
    </source>
</evidence>
<evidence type="ECO:0000256" key="7">
    <source>
        <dbReference type="SAM" id="MobiDB-lite"/>
    </source>
</evidence>
<comment type="similarity">
    <text evidence="1 5 6">Belongs to the universal ribosomal protein uS9 family.</text>
</comment>
<dbReference type="EMBL" id="MK085986">
    <property type="protein sequence ID" value="QBX97667.1"/>
    <property type="molecule type" value="Genomic_DNA"/>
</dbReference>
<dbReference type="Pfam" id="PF00380">
    <property type="entry name" value="Ribosomal_S9"/>
    <property type="match status" value="1"/>
</dbReference>
<dbReference type="PROSITE" id="PS00360">
    <property type="entry name" value="RIBOSOMAL_S9"/>
    <property type="match status" value="1"/>
</dbReference>
<dbReference type="Gene3D" id="3.30.230.10">
    <property type="match status" value="1"/>
</dbReference>
<evidence type="ECO:0000256" key="6">
    <source>
        <dbReference type="RuleBase" id="RU003815"/>
    </source>
</evidence>
<evidence type="ECO:0000256" key="4">
    <source>
        <dbReference type="ARBA" id="ARBA00035152"/>
    </source>
</evidence>
<dbReference type="HAMAP" id="MF_00532_B">
    <property type="entry name" value="Ribosomal_uS9_B"/>
    <property type="match status" value="1"/>
</dbReference>
<dbReference type="SUPFAM" id="SSF54211">
    <property type="entry name" value="Ribosomal protein S5 domain 2-like"/>
    <property type="match status" value="1"/>
</dbReference>
<dbReference type="PANTHER" id="PTHR21569:SF1">
    <property type="entry name" value="SMALL RIBOSOMAL SUBUNIT PROTEIN US9M"/>
    <property type="match status" value="1"/>
</dbReference>
<evidence type="ECO:0000256" key="2">
    <source>
        <dbReference type="ARBA" id="ARBA00022980"/>
    </source>
</evidence>
<organism evidence="8">
    <name type="scientific">Chloropicon sieburthii</name>
    <dbReference type="NCBI Taxonomy" id="1764286"/>
    <lineage>
        <taxon>Eukaryota</taxon>
        <taxon>Viridiplantae</taxon>
        <taxon>Chlorophyta</taxon>
        <taxon>Chloropicophyceae</taxon>
        <taxon>Chloropicales</taxon>
        <taxon>Chloropicaceae</taxon>
        <taxon>Chloropicon</taxon>
    </lineage>
</organism>
<dbReference type="NCBIfam" id="NF001099">
    <property type="entry name" value="PRK00132.1"/>
    <property type="match status" value="1"/>
</dbReference>
<keyword evidence="8" id="KW-0150">Chloroplast</keyword>
<protein>
    <recommendedName>
        <fullName evidence="4 5">Small ribosomal subunit protein uS9c</fullName>
    </recommendedName>
</protein>
<dbReference type="InterPro" id="IPR020568">
    <property type="entry name" value="Ribosomal_Su5_D2-typ_SF"/>
</dbReference>
<accession>A0A4D6C2L1</accession>
<dbReference type="RefSeq" id="YP_009646104.1">
    <property type="nucleotide sequence ID" value="NC_042483.1"/>
</dbReference>
<dbReference type="GO" id="GO:0015935">
    <property type="term" value="C:small ribosomal subunit"/>
    <property type="evidence" value="ECO:0007669"/>
    <property type="project" value="TreeGrafter"/>
</dbReference>
<dbReference type="AlphaFoldDB" id="A0A4D6C2L1"/>
<keyword evidence="3 5" id="KW-0687">Ribonucleoprotein</keyword>
<reference evidence="8" key="1">
    <citation type="journal article" date="2019" name="Genome Biol. Evol.">
        <title>Tracing the Evolution of the Plastome and Mitogenome in the Chloropicophyceae Uncovered Convergent tRNA Gene Losses and a Variant Plastid Genetic Code.</title>
        <authorList>
            <person name="Turmel M."/>
            <person name="Dos Santos A.L."/>
            <person name="Otis C."/>
            <person name="Sergerie R."/>
            <person name="Lemieux C."/>
        </authorList>
    </citation>
    <scope>NUCLEOTIDE SEQUENCE</scope>
</reference>
<dbReference type="GO" id="GO:0006412">
    <property type="term" value="P:translation"/>
    <property type="evidence" value="ECO:0007669"/>
    <property type="project" value="UniProtKB-UniRule"/>
</dbReference>
<keyword evidence="8" id="KW-0934">Plastid</keyword>
<feature type="region of interest" description="Disordered" evidence="7">
    <location>
        <begin position="129"/>
        <end position="150"/>
    </location>
</feature>
<dbReference type="InterPro" id="IPR023035">
    <property type="entry name" value="Ribosomal_uS9_bac/plastid"/>
</dbReference>
<dbReference type="InterPro" id="IPR000754">
    <property type="entry name" value="Ribosomal_uS9"/>
</dbReference>
<dbReference type="PANTHER" id="PTHR21569">
    <property type="entry name" value="RIBOSOMAL PROTEIN S9"/>
    <property type="match status" value="1"/>
</dbReference>
<dbReference type="GO" id="GO:0003735">
    <property type="term" value="F:structural constituent of ribosome"/>
    <property type="evidence" value="ECO:0007669"/>
    <property type="project" value="InterPro"/>
</dbReference>
<proteinExistence type="inferred from homology"/>
<dbReference type="GO" id="GO:0003723">
    <property type="term" value="F:RNA binding"/>
    <property type="evidence" value="ECO:0007669"/>
    <property type="project" value="TreeGrafter"/>
</dbReference>